<dbReference type="GO" id="GO:0005524">
    <property type="term" value="F:ATP binding"/>
    <property type="evidence" value="ECO:0007669"/>
    <property type="project" value="UniProtKB-UniRule"/>
</dbReference>
<keyword evidence="5 11" id="KW-0479">Metal-binding</keyword>
<dbReference type="PRINTS" id="PR01099">
    <property type="entry name" value="HYETHTZKNASE"/>
</dbReference>
<dbReference type="PIRSF" id="PIRSF000513">
    <property type="entry name" value="Thz_kinase"/>
    <property type="match status" value="1"/>
</dbReference>
<keyword evidence="8 11" id="KW-0067">ATP-binding</keyword>
<evidence type="ECO:0000256" key="1">
    <source>
        <dbReference type="ARBA" id="ARBA00001771"/>
    </source>
</evidence>
<name>A0AAP4FED0_9MICC</name>
<keyword evidence="7 11" id="KW-0418">Kinase</keyword>
<evidence type="ECO:0000256" key="2">
    <source>
        <dbReference type="ARBA" id="ARBA00001946"/>
    </source>
</evidence>
<evidence type="ECO:0000256" key="7">
    <source>
        <dbReference type="ARBA" id="ARBA00022777"/>
    </source>
</evidence>
<dbReference type="Pfam" id="PF02110">
    <property type="entry name" value="HK"/>
    <property type="match status" value="1"/>
</dbReference>
<feature type="binding site" evidence="11">
    <location>
        <position position="212"/>
    </location>
    <ligand>
        <name>substrate</name>
    </ligand>
</feature>
<evidence type="ECO:0000256" key="6">
    <source>
        <dbReference type="ARBA" id="ARBA00022741"/>
    </source>
</evidence>
<accession>A0AAP4FED0</accession>
<comment type="cofactor">
    <cofactor evidence="2 11">
        <name>Mg(2+)</name>
        <dbReference type="ChEBI" id="CHEBI:18420"/>
    </cofactor>
</comment>
<dbReference type="AlphaFoldDB" id="A0AAP4FED0"/>
<keyword evidence="10 11" id="KW-0784">Thiamine biosynthesis</keyword>
<dbReference type="Proteomes" id="UP001240483">
    <property type="component" value="Unassembled WGS sequence"/>
</dbReference>
<dbReference type="GO" id="GO:0009229">
    <property type="term" value="P:thiamine diphosphate biosynthetic process"/>
    <property type="evidence" value="ECO:0007669"/>
    <property type="project" value="UniProtKB-UniRule"/>
</dbReference>
<evidence type="ECO:0000256" key="10">
    <source>
        <dbReference type="ARBA" id="ARBA00022977"/>
    </source>
</evidence>
<dbReference type="GO" id="GO:0000287">
    <property type="term" value="F:magnesium ion binding"/>
    <property type="evidence" value="ECO:0007669"/>
    <property type="project" value="UniProtKB-UniRule"/>
</dbReference>
<sequence length="295" mass="29121">MSLVDTGEHMAACVDAVRGGVPLVHCISAAVSLSMVADGLLAAGARPLMTETPAEAPTMTAHSDALLVNMGTLSEAGARGIPASVDAAGRHDVPWVLDPTAVGLAPVRTRLAGELLRPGGSAPRVIRGNASEIVALAGVVDGDARFSGAGFTGRGADAGPVASDVVRAWASQLARRVGAVVVVSGAADVVMAEDGAFCEVAGGDRLLTQVTGTGCLHGALIAACVGAGVDAWVAAVGASAWLARAAEIAAAEVSAGATGTAEAASPPRGGPGSLRVALLDALYRVGGAEHERFTR</sequence>
<dbReference type="EMBL" id="JASODW010000002">
    <property type="protein sequence ID" value="MDK6274633.1"/>
    <property type="molecule type" value="Genomic_DNA"/>
</dbReference>
<protein>
    <recommendedName>
        <fullName evidence="11">Hydroxyethylthiazole kinase</fullName>
        <ecNumber evidence="11">2.7.1.50</ecNumber>
    </recommendedName>
    <alternativeName>
        <fullName evidence="11">4-methyl-5-beta-hydroxyethylthiazole kinase</fullName>
        <shortName evidence="11">TH kinase</shortName>
        <shortName evidence="11">Thz kinase</shortName>
    </alternativeName>
</protein>
<keyword evidence="4 11" id="KW-0808">Transferase</keyword>
<comment type="pathway">
    <text evidence="3 11">Cofactor biosynthesis; thiamine diphosphate biosynthesis; 4-methyl-5-(2-phosphoethyl)-thiazole from 5-(2-hydroxyethyl)-4-methylthiazole: step 1/1.</text>
</comment>
<comment type="caution">
    <text evidence="12">The sequence shown here is derived from an EMBL/GenBank/DDBJ whole genome shotgun (WGS) entry which is preliminary data.</text>
</comment>
<dbReference type="HAMAP" id="MF_00228">
    <property type="entry name" value="Thz_kinase"/>
    <property type="match status" value="1"/>
</dbReference>
<feature type="binding site" evidence="11">
    <location>
        <position position="184"/>
    </location>
    <ligand>
        <name>ATP</name>
        <dbReference type="ChEBI" id="CHEBI:30616"/>
    </ligand>
</feature>
<evidence type="ECO:0000256" key="3">
    <source>
        <dbReference type="ARBA" id="ARBA00004868"/>
    </source>
</evidence>
<evidence type="ECO:0000256" key="9">
    <source>
        <dbReference type="ARBA" id="ARBA00022842"/>
    </source>
</evidence>
<keyword evidence="6 11" id="KW-0547">Nucleotide-binding</keyword>
<dbReference type="InterPro" id="IPR029056">
    <property type="entry name" value="Ribokinase-like"/>
</dbReference>
<evidence type="ECO:0000256" key="5">
    <source>
        <dbReference type="ARBA" id="ARBA00022723"/>
    </source>
</evidence>
<organism evidence="12 13">
    <name type="scientific">Pseudoglutamicibacter cumminsii</name>
    <dbReference type="NCBI Taxonomy" id="156979"/>
    <lineage>
        <taxon>Bacteria</taxon>
        <taxon>Bacillati</taxon>
        <taxon>Actinomycetota</taxon>
        <taxon>Actinomycetes</taxon>
        <taxon>Micrococcales</taxon>
        <taxon>Micrococcaceae</taxon>
        <taxon>Pseudoglutamicibacter</taxon>
    </lineage>
</organism>
<feature type="binding site" evidence="11">
    <location>
        <position position="127"/>
    </location>
    <ligand>
        <name>ATP</name>
        <dbReference type="ChEBI" id="CHEBI:30616"/>
    </ligand>
</feature>
<dbReference type="RefSeq" id="WP_285332571.1">
    <property type="nucleotide sequence ID" value="NZ_JASODW010000002.1"/>
</dbReference>
<dbReference type="EC" id="2.7.1.50" evidence="11"/>
<dbReference type="GO" id="GO:0004417">
    <property type="term" value="F:hydroxyethylthiazole kinase activity"/>
    <property type="evidence" value="ECO:0007669"/>
    <property type="project" value="UniProtKB-UniRule"/>
</dbReference>
<evidence type="ECO:0000256" key="8">
    <source>
        <dbReference type="ARBA" id="ARBA00022840"/>
    </source>
</evidence>
<dbReference type="GO" id="GO:0009228">
    <property type="term" value="P:thiamine biosynthetic process"/>
    <property type="evidence" value="ECO:0007669"/>
    <property type="project" value="UniProtKB-KW"/>
</dbReference>
<gene>
    <name evidence="11" type="primary">thiM</name>
    <name evidence="12" type="ORF">QP116_02555</name>
</gene>
<reference evidence="12" key="1">
    <citation type="submission" date="2023-05" db="EMBL/GenBank/DDBJ databases">
        <title>Cataloging the Phylogenetic Diversity of Human Bladder Bacteria.</title>
        <authorList>
            <person name="Du J."/>
        </authorList>
    </citation>
    <scope>NUCLEOTIDE SEQUENCE</scope>
    <source>
        <strain evidence="12">UMB9978</strain>
    </source>
</reference>
<comment type="catalytic activity">
    <reaction evidence="1 11">
        <text>5-(2-hydroxyethyl)-4-methylthiazole + ATP = 4-methyl-5-(2-phosphooxyethyl)-thiazole + ADP + H(+)</text>
        <dbReference type="Rhea" id="RHEA:24212"/>
        <dbReference type="ChEBI" id="CHEBI:15378"/>
        <dbReference type="ChEBI" id="CHEBI:17957"/>
        <dbReference type="ChEBI" id="CHEBI:30616"/>
        <dbReference type="ChEBI" id="CHEBI:58296"/>
        <dbReference type="ChEBI" id="CHEBI:456216"/>
        <dbReference type="EC" id="2.7.1.50"/>
    </reaction>
</comment>
<proteinExistence type="inferred from homology"/>
<comment type="similarity">
    <text evidence="11">Belongs to the Thz kinase family.</text>
</comment>
<feature type="binding site" evidence="11">
    <location>
        <position position="49"/>
    </location>
    <ligand>
        <name>substrate</name>
    </ligand>
</feature>
<evidence type="ECO:0000256" key="4">
    <source>
        <dbReference type="ARBA" id="ARBA00022679"/>
    </source>
</evidence>
<evidence type="ECO:0000313" key="12">
    <source>
        <dbReference type="EMBL" id="MDK6274633.1"/>
    </source>
</evidence>
<evidence type="ECO:0000256" key="11">
    <source>
        <dbReference type="HAMAP-Rule" id="MF_00228"/>
    </source>
</evidence>
<keyword evidence="9 11" id="KW-0460">Magnesium</keyword>
<dbReference type="Gene3D" id="3.40.1190.20">
    <property type="match status" value="1"/>
</dbReference>
<evidence type="ECO:0000313" key="13">
    <source>
        <dbReference type="Proteomes" id="UP001240483"/>
    </source>
</evidence>
<dbReference type="InterPro" id="IPR000417">
    <property type="entry name" value="Hyethyz_kinase"/>
</dbReference>
<comment type="function">
    <text evidence="11">Catalyzes the phosphorylation of the hydroxyl group of 4-methyl-5-beta-hydroxyethylthiazole (THZ).</text>
</comment>
<dbReference type="SUPFAM" id="SSF53613">
    <property type="entry name" value="Ribokinase-like"/>
    <property type="match status" value="1"/>
</dbReference>